<evidence type="ECO:0000256" key="6">
    <source>
        <dbReference type="ARBA" id="ARBA00023002"/>
    </source>
</evidence>
<evidence type="ECO:0000256" key="1">
    <source>
        <dbReference type="ARBA" id="ARBA00005067"/>
    </source>
</evidence>
<accession>A0A0F9ME27</accession>
<dbReference type="InterPro" id="IPR002912">
    <property type="entry name" value="ACT_dom"/>
</dbReference>
<dbReference type="SUPFAM" id="SSF51735">
    <property type="entry name" value="NAD(P)-binding Rossmann-fold domains"/>
    <property type="match status" value="1"/>
</dbReference>
<reference evidence="12" key="1">
    <citation type="journal article" date="2015" name="Nature">
        <title>Complex archaea that bridge the gap between prokaryotes and eukaryotes.</title>
        <authorList>
            <person name="Spang A."/>
            <person name="Saw J.H."/>
            <person name="Jorgensen S.L."/>
            <person name="Zaremba-Niedzwiedzka K."/>
            <person name="Martijn J."/>
            <person name="Lind A.E."/>
            <person name="van Eijk R."/>
            <person name="Schleper C."/>
            <person name="Guy L."/>
            <person name="Ettema T.J."/>
        </authorList>
    </citation>
    <scope>NUCLEOTIDE SEQUENCE</scope>
</reference>
<evidence type="ECO:0000256" key="9">
    <source>
        <dbReference type="ARBA" id="ARBA00049260"/>
    </source>
</evidence>
<evidence type="ECO:0000256" key="8">
    <source>
        <dbReference type="ARBA" id="ARBA00023141"/>
    </source>
</evidence>
<comment type="caution">
    <text evidence="12">The sequence shown here is derived from an EMBL/GenBank/DDBJ whole genome shotgun (WGS) entry which is preliminary data.</text>
</comment>
<evidence type="ECO:0000259" key="10">
    <source>
        <dbReference type="PROSITE" id="PS51176"/>
    </source>
</evidence>
<dbReference type="GO" id="GO:0008977">
    <property type="term" value="F:prephenate dehydrogenase (NAD+) activity"/>
    <property type="evidence" value="ECO:0007669"/>
    <property type="project" value="UniProtKB-EC"/>
</dbReference>
<comment type="catalytic activity">
    <reaction evidence="9">
        <text>prephenate + NAD(+) = 3-(4-hydroxyphenyl)pyruvate + CO2 + NADH</text>
        <dbReference type="Rhea" id="RHEA:13869"/>
        <dbReference type="ChEBI" id="CHEBI:16526"/>
        <dbReference type="ChEBI" id="CHEBI:29934"/>
        <dbReference type="ChEBI" id="CHEBI:36242"/>
        <dbReference type="ChEBI" id="CHEBI:57540"/>
        <dbReference type="ChEBI" id="CHEBI:57945"/>
        <dbReference type="EC" id="1.3.1.12"/>
    </reaction>
</comment>
<dbReference type="FunFam" id="1.10.3660.10:FF:000003">
    <property type="entry name" value="Prephenate dehydrogenase"/>
    <property type="match status" value="1"/>
</dbReference>
<comment type="pathway">
    <text evidence="1">Amino-acid biosynthesis; L-tyrosine biosynthesis; (4-hydroxyphenyl)pyruvate from prephenate (NAD(+) route): step 1/1.</text>
</comment>
<dbReference type="InterPro" id="IPR050812">
    <property type="entry name" value="Preph/Arog_dehydrog"/>
</dbReference>
<dbReference type="InterPro" id="IPR045865">
    <property type="entry name" value="ACT-like_dom_sf"/>
</dbReference>
<dbReference type="PANTHER" id="PTHR21363:SF0">
    <property type="entry name" value="PREPHENATE DEHYDROGENASE [NADP(+)]"/>
    <property type="match status" value="1"/>
</dbReference>
<keyword evidence="7" id="KW-0520">NAD</keyword>
<evidence type="ECO:0000256" key="5">
    <source>
        <dbReference type="ARBA" id="ARBA00022605"/>
    </source>
</evidence>
<dbReference type="AlphaFoldDB" id="A0A0F9ME27"/>
<dbReference type="Gene3D" id="3.40.50.720">
    <property type="entry name" value="NAD(P)-binding Rossmann-like Domain"/>
    <property type="match status" value="1"/>
</dbReference>
<evidence type="ECO:0000259" key="11">
    <source>
        <dbReference type="PROSITE" id="PS51671"/>
    </source>
</evidence>
<gene>
    <name evidence="12" type="ORF">LCGC14_1471270</name>
</gene>
<dbReference type="Pfam" id="PF01842">
    <property type="entry name" value="ACT"/>
    <property type="match status" value="1"/>
</dbReference>
<keyword evidence="8" id="KW-0057">Aromatic amino acid biosynthesis</keyword>
<evidence type="ECO:0000256" key="7">
    <source>
        <dbReference type="ARBA" id="ARBA00023027"/>
    </source>
</evidence>
<protein>
    <recommendedName>
        <fullName evidence="3">Prephenate dehydrogenase</fullName>
        <ecNumber evidence="2">1.3.1.12</ecNumber>
    </recommendedName>
</protein>
<dbReference type="GO" id="GO:0006571">
    <property type="term" value="P:tyrosine biosynthetic process"/>
    <property type="evidence" value="ECO:0007669"/>
    <property type="project" value="UniProtKB-UniPathway"/>
</dbReference>
<dbReference type="Pfam" id="PF02153">
    <property type="entry name" value="PDH_N"/>
    <property type="match status" value="1"/>
</dbReference>
<keyword evidence="6" id="KW-0560">Oxidoreductase</keyword>
<name>A0A0F9ME27_9ZZZZ</name>
<dbReference type="InterPro" id="IPR003099">
    <property type="entry name" value="Prephen_DH"/>
</dbReference>
<dbReference type="Gene3D" id="3.30.2130.10">
    <property type="entry name" value="VC0802-like"/>
    <property type="match status" value="1"/>
</dbReference>
<evidence type="ECO:0000313" key="12">
    <source>
        <dbReference type="EMBL" id="KKM67422.1"/>
    </source>
</evidence>
<evidence type="ECO:0000256" key="3">
    <source>
        <dbReference type="ARBA" id="ARBA00016891"/>
    </source>
</evidence>
<feature type="domain" description="ACT" evidence="11">
    <location>
        <begin position="298"/>
        <end position="366"/>
    </location>
</feature>
<dbReference type="UniPathway" id="UPA00122">
    <property type="reaction ID" value="UER00961"/>
</dbReference>
<organism evidence="12">
    <name type="scientific">marine sediment metagenome</name>
    <dbReference type="NCBI Taxonomy" id="412755"/>
    <lineage>
        <taxon>unclassified sequences</taxon>
        <taxon>metagenomes</taxon>
        <taxon>ecological metagenomes</taxon>
    </lineage>
</organism>
<dbReference type="PROSITE" id="PS51176">
    <property type="entry name" value="PDH_ADH"/>
    <property type="match status" value="1"/>
</dbReference>
<dbReference type="GO" id="GO:0004665">
    <property type="term" value="F:prephenate dehydrogenase (NADP+) activity"/>
    <property type="evidence" value="ECO:0007669"/>
    <property type="project" value="InterPro"/>
</dbReference>
<dbReference type="SUPFAM" id="SSF48179">
    <property type="entry name" value="6-phosphogluconate dehydrogenase C-terminal domain-like"/>
    <property type="match status" value="1"/>
</dbReference>
<dbReference type="Pfam" id="PF20463">
    <property type="entry name" value="PDH_C"/>
    <property type="match status" value="1"/>
</dbReference>
<evidence type="ECO:0000256" key="2">
    <source>
        <dbReference type="ARBA" id="ARBA00012068"/>
    </source>
</evidence>
<dbReference type="SUPFAM" id="SSF55021">
    <property type="entry name" value="ACT-like"/>
    <property type="match status" value="1"/>
</dbReference>
<keyword evidence="4" id="KW-0827">Tyrosine biosynthesis</keyword>
<dbReference type="InterPro" id="IPR046826">
    <property type="entry name" value="PDH_N"/>
</dbReference>
<dbReference type="GO" id="GO:0070403">
    <property type="term" value="F:NAD+ binding"/>
    <property type="evidence" value="ECO:0007669"/>
    <property type="project" value="InterPro"/>
</dbReference>
<proteinExistence type="predicted"/>
<dbReference type="PROSITE" id="PS51671">
    <property type="entry name" value="ACT"/>
    <property type="match status" value="1"/>
</dbReference>
<dbReference type="InterPro" id="IPR046825">
    <property type="entry name" value="PDH_C"/>
</dbReference>
<dbReference type="InterPro" id="IPR008927">
    <property type="entry name" value="6-PGluconate_DH-like_C_sf"/>
</dbReference>
<keyword evidence="5" id="KW-0028">Amino-acid biosynthesis</keyword>
<dbReference type="FunFam" id="3.40.50.720:FF:000208">
    <property type="entry name" value="Prephenate dehydrogenase"/>
    <property type="match status" value="1"/>
</dbReference>
<dbReference type="PANTHER" id="PTHR21363">
    <property type="entry name" value="PREPHENATE DEHYDROGENASE"/>
    <property type="match status" value="1"/>
</dbReference>
<feature type="domain" description="Prephenate/arogenate dehydrogenase" evidence="10">
    <location>
        <begin position="5"/>
        <end position="293"/>
    </location>
</feature>
<dbReference type="InterPro" id="IPR036291">
    <property type="entry name" value="NAD(P)-bd_dom_sf"/>
</dbReference>
<dbReference type="EMBL" id="LAZR01010351">
    <property type="protein sequence ID" value="KKM67422.1"/>
    <property type="molecule type" value="Genomic_DNA"/>
</dbReference>
<sequence length="366" mass="39264">MDKVKKVAIIGTGLIGGSLGLAIKKSQDPPKVAGFSRTLKNTERAVERGAIDVACIDIETCVKDADVIFIATPVGQIVGIAKEISKVAKNGAIISDVGSTKSSIVKTIEEQLPKDIHFIGGHPVTGSEQDGIEFATDALFRDFYYVLTPTEYTDSIAFKTLHNLLKSIGANVIAVDADKHDEILATLSHLPHMLAALLVNMASKQIGEKQNWLALAAGGFRDTTRIAASNPAIWLDICLENRKALVENLKAFSGVLGELTALLEKGDTDKIRDVLTSARDVRMSLPVVAAKDVKQLHQLLLLVKDEPGVISNISLILGDLGINIEDIELIPLTEASGFLRLTVSGKKQAQAAKEALDKKGYSVELK</sequence>
<evidence type="ECO:0000256" key="4">
    <source>
        <dbReference type="ARBA" id="ARBA00022498"/>
    </source>
</evidence>
<dbReference type="EC" id="1.3.1.12" evidence="2"/>
<dbReference type="Gene3D" id="1.10.3660.10">
    <property type="entry name" value="6-phosphogluconate dehydrogenase C-terminal like domain"/>
    <property type="match status" value="1"/>
</dbReference>